<comment type="caution">
    <text evidence="3">The sequence shown here is derived from an EMBL/GenBank/DDBJ whole genome shotgun (WGS) entry which is preliminary data.</text>
</comment>
<keyword evidence="1" id="KW-0175">Coiled coil</keyword>
<feature type="coiled-coil region" evidence="1">
    <location>
        <begin position="299"/>
        <end position="326"/>
    </location>
</feature>
<gene>
    <name evidence="3" type="ORF">GCM10008957_31700</name>
</gene>
<dbReference type="Proteomes" id="UP000603865">
    <property type="component" value="Unassembled WGS sequence"/>
</dbReference>
<accession>A0A918F8W3</accession>
<keyword evidence="4" id="KW-1185">Reference proteome</keyword>
<feature type="compositionally biased region" description="Basic and acidic residues" evidence="2">
    <location>
        <begin position="430"/>
        <end position="442"/>
    </location>
</feature>
<reference evidence="3" key="1">
    <citation type="journal article" date="2014" name="Int. J. Syst. Evol. Microbiol.">
        <title>Complete genome sequence of Corynebacterium casei LMG S-19264T (=DSM 44701T), isolated from a smear-ripened cheese.</title>
        <authorList>
            <consortium name="US DOE Joint Genome Institute (JGI-PGF)"/>
            <person name="Walter F."/>
            <person name="Albersmeier A."/>
            <person name="Kalinowski J."/>
            <person name="Ruckert C."/>
        </authorList>
    </citation>
    <scope>NUCLEOTIDE SEQUENCE</scope>
    <source>
        <strain evidence="3">JCM 31311</strain>
    </source>
</reference>
<organism evidence="3 4">
    <name type="scientific">Deinococcus ruber</name>
    <dbReference type="NCBI Taxonomy" id="1848197"/>
    <lineage>
        <taxon>Bacteria</taxon>
        <taxon>Thermotogati</taxon>
        <taxon>Deinococcota</taxon>
        <taxon>Deinococci</taxon>
        <taxon>Deinococcales</taxon>
        <taxon>Deinococcaceae</taxon>
        <taxon>Deinococcus</taxon>
    </lineage>
</organism>
<dbReference type="AlphaFoldDB" id="A0A918F8W3"/>
<reference evidence="3" key="2">
    <citation type="submission" date="2020-09" db="EMBL/GenBank/DDBJ databases">
        <authorList>
            <person name="Sun Q."/>
            <person name="Ohkuma M."/>
        </authorList>
    </citation>
    <scope>NUCLEOTIDE SEQUENCE</scope>
    <source>
        <strain evidence="3">JCM 31311</strain>
    </source>
</reference>
<protein>
    <submittedName>
        <fullName evidence="3">Uncharacterized protein</fullName>
    </submittedName>
</protein>
<dbReference type="EMBL" id="BMQL01000019">
    <property type="protein sequence ID" value="GGR16720.1"/>
    <property type="molecule type" value="Genomic_DNA"/>
</dbReference>
<evidence type="ECO:0000256" key="1">
    <source>
        <dbReference type="SAM" id="Coils"/>
    </source>
</evidence>
<dbReference type="RefSeq" id="WP_189091495.1">
    <property type="nucleotide sequence ID" value="NZ_BMQL01000019.1"/>
</dbReference>
<proteinExistence type="predicted"/>
<sequence>MKHQIALSMTLMQLAIGAGGTGTLPDGHLARINALQSTKNKPALTEEDLLVRPVRLFGNQLTSYFTRITDDDLRLLAQQINDAGGPALSAHMTDETPIGTFYAASVTPGGGDVLWLDTWVYFLNDADGQDLARKIDGGIINEASIGYWYERNVCSITGLDYWNSPYYAGREYEIVDPETGTTTTRLCFLWTIGNVEFAEGSLVYRGAYPGTQVGGDIGQPMNGESVVNVLPMPTQTRFQLAASRDMQTELDKKAQAHAASGSKPPSPAAKPAEPPSGQPPEGETVKLTLKLHDGSAATVENEESAQTVLNQQVAAAEKRAVQAERERVATAAGLEPAQLHDDTHLARLSAEAGDGRTYREDLLSRLERVTLTIEGNSEAGQRASERVKKVFKTADIADIRDEVERLEAKRDALVPSGQRSVENAEESSEEPGKVPVRDLDSV</sequence>
<evidence type="ECO:0000313" key="4">
    <source>
        <dbReference type="Proteomes" id="UP000603865"/>
    </source>
</evidence>
<evidence type="ECO:0000313" key="3">
    <source>
        <dbReference type="EMBL" id="GGR16720.1"/>
    </source>
</evidence>
<feature type="compositionally biased region" description="Pro residues" evidence="2">
    <location>
        <begin position="264"/>
        <end position="278"/>
    </location>
</feature>
<name>A0A918F8W3_9DEIO</name>
<feature type="region of interest" description="Disordered" evidence="2">
    <location>
        <begin position="246"/>
        <end position="283"/>
    </location>
</feature>
<feature type="region of interest" description="Disordered" evidence="2">
    <location>
        <begin position="409"/>
        <end position="442"/>
    </location>
</feature>
<evidence type="ECO:0000256" key="2">
    <source>
        <dbReference type="SAM" id="MobiDB-lite"/>
    </source>
</evidence>